<gene>
    <name evidence="2" type="ORF">EFA69_12760</name>
</gene>
<name>A0A3M9MTS1_9BACT</name>
<organism evidence="2 3">
    <name type="scientific">Rufibacter immobilis</name>
    <dbReference type="NCBI Taxonomy" id="1348778"/>
    <lineage>
        <taxon>Bacteria</taxon>
        <taxon>Pseudomonadati</taxon>
        <taxon>Bacteroidota</taxon>
        <taxon>Cytophagia</taxon>
        <taxon>Cytophagales</taxon>
        <taxon>Hymenobacteraceae</taxon>
        <taxon>Rufibacter</taxon>
    </lineage>
</organism>
<keyword evidence="1" id="KW-0472">Membrane</keyword>
<dbReference type="Proteomes" id="UP000271010">
    <property type="component" value="Unassembled WGS sequence"/>
</dbReference>
<reference evidence="2 3" key="1">
    <citation type="submission" date="2018-11" db="EMBL/GenBank/DDBJ databases">
        <title>Rufibacter latericius sp. nov., isolated from water in Baiyang Lake.</title>
        <authorList>
            <person name="Yang Y."/>
        </authorList>
    </citation>
    <scope>NUCLEOTIDE SEQUENCE [LARGE SCALE GENOMIC DNA]</scope>
    <source>
        <strain evidence="2 3">MCC P1</strain>
    </source>
</reference>
<evidence type="ECO:0000313" key="2">
    <source>
        <dbReference type="EMBL" id="RNI28911.1"/>
    </source>
</evidence>
<keyword evidence="1" id="KW-0812">Transmembrane</keyword>
<keyword evidence="1" id="KW-1133">Transmembrane helix</keyword>
<evidence type="ECO:0000256" key="1">
    <source>
        <dbReference type="SAM" id="Phobius"/>
    </source>
</evidence>
<sequence length="108" mass="12374">MHYIPPFIIFLFSAISIGIIALISFKGKKKRKTLFYLTTLTILIVTTVVYNKSMESYEMAQKHNAFERVYNQIVLEKYNGIEPTDEALKDEIFLEAAAKMDSLGIGFK</sequence>
<dbReference type="AlphaFoldDB" id="A0A3M9MTS1"/>
<accession>A0A3M9MTS1</accession>
<comment type="caution">
    <text evidence="2">The sequence shown here is derived from an EMBL/GenBank/DDBJ whole genome shotgun (WGS) entry which is preliminary data.</text>
</comment>
<feature type="transmembrane region" description="Helical" evidence="1">
    <location>
        <begin position="6"/>
        <end position="25"/>
    </location>
</feature>
<feature type="transmembrane region" description="Helical" evidence="1">
    <location>
        <begin position="34"/>
        <end position="50"/>
    </location>
</feature>
<proteinExistence type="predicted"/>
<evidence type="ECO:0000313" key="3">
    <source>
        <dbReference type="Proteomes" id="UP000271010"/>
    </source>
</evidence>
<keyword evidence="3" id="KW-1185">Reference proteome</keyword>
<protein>
    <submittedName>
        <fullName evidence="2">Uncharacterized protein</fullName>
    </submittedName>
</protein>
<dbReference type="EMBL" id="RJJE01000011">
    <property type="protein sequence ID" value="RNI28911.1"/>
    <property type="molecule type" value="Genomic_DNA"/>
</dbReference>